<dbReference type="Proteomes" id="UP000539473">
    <property type="component" value="Unassembled WGS sequence"/>
</dbReference>
<proteinExistence type="predicted"/>
<name>A0A7W8KJZ0_9DEIO</name>
<feature type="coiled-coil region" evidence="1">
    <location>
        <begin position="381"/>
        <end position="492"/>
    </location>
</feature>
<dbReference type="AlphaFoldDB" id="A0A7W8KJZ0"/>
<dbReference type="RefSeq" id="WP_184115158.1">
    <property type="nucleotide sequence ID" value="NZ_BNAJ01000012.1"/>
</dbReference>
<dbReference type="InterPro" id="IPR038729">
    <property type="entry name" value="Rad50/SbcC_AAA"/>
</dbReference>
<dbReference type="GO" id="GO:0006302">
    <property type="term" value="P:double-strand break repair"/>
    <property type="evidence" value="ECO:0007669"/>
    <property type="project" value="InterPro"/>
</dbReference>
<dbReference type="Proteomes" id="UP000619376">
    <property type="component" value="Unassembled WGS sequence"/>
</dbReference>
<keyword evidence="1" id="KW-0175">Coiled coil</keyword>
<feature type="coiled-coil region" evidence="1">
    <location>
        <begin position="197"/>
        <end position="303"/>
    </location>
</feature>
<reference evidence="3" key="1">
    <citation type="journal article" date="2014" name="Int. J. Syst. Evol. Microbiol.">
        <title>Complete genome of a new Firmicutes species belonging to the dominant human colonic microbiota ('Ruminococcus bicirculans') reveals two chromosomes and a selective capacity to utilize plant glucans.</title>
        <authorList>
            <consortium name="NISC Comparative Sequencing Program"/>
            <person name="Wegmann U."/>
            <person name="Louis P."/>
            <person name="Goesmann A."/>
            <person name="Henrissat B."/>
            <person name="Duncan S.H."/>
            <person name="Flint H.J."/>
        </authorList>
    </citation>
    <scope>NUCLEOTIDE SEQUENCE</scope>
    <source>
        <strain evidence="3">CGMCC 1.18437</strain>
    </source>
</reference>
<gene>
    <name evidence="3" type="ORF">GCM10017781_38810</name>
    <name evidence="4" type="ORF">HNQ07_004085</name>
</gene>
<reference evidence="3" key="4">
    <citation type="submission" date="2024-05" db="EMBL/GenBank/DDBJ databases">
        <authorList>
            <person name="Sun Q."/>
            <person name="Zhou Y."/>
        </authorList>
    </citation>
    <scope>NUCLEOTIDE SEQUENCE</scope>
    <source>
        <strain evidence="3">CGMCC 1.18437</strain>
    </source>
</reference>
<feature type="domain" description="Rad50/SbcC-type AAA" evidence="2">
    <location>
        <begin position="23"/>
        <end position="289"/>
    </location>
</feature>
<dbReference type="GO" id="GO:0016887">
    <property type="term" value="F:ATP hydrolysis activity"/>
    <property type="evidence" value="ECO:0007669"/>
    <property type="project" value="InterPro"/>
</dbReference>
<evidence type="ECO:0000313" key="4">
    <source>
        <dbReference type="EMBL" id="MBB5378578.1"/>
    </source>
</evidence>
<dbReference type="EMBL" id="JACHFK010000013">
    <property type="protein sequence ID" value="MBB5378578.1"/>
    <property type="molecule type" value="Genomic_DNA"/>
</dbReference>
<comment type="caution">
    <text evidence="4">The sequence shown here is derived from an EMBL/GenBank/DDBJ whole genome shotgun (WGS) entry which is preliminary data.</text>
</comment>
<sequence>MNFRIEQLILDLKQDVERVPFRRFTYFYGQIGAGKTSIARLVDYCLGGRFDPTPALQAEFVSATLDLVIGKTRLQVRRDVGSDQIIAEWIQEGRKISLALPARKAAGEVLPGTGVEILSDLLFLLAGLPIARVRKSKVNDGSPLERLSFRDLWNFCYLDQDEIDSNFFDLDGEAQFAKRLKARDVLRYVLGYHQEHVSELEAKLDQVRQRRAVLESSADALRQALVEVGVTSVEGVKRQIAALQRRIKELQEQRQQAREASFPNGEHEVDRLRGQAREVFQDITDIEQEMQEVDTLLRRDERQLNDLFGLRHKFKRDSGARAVLGSVNFTHCPRCTQSLPDRPAAHCVVCGQEEPREVSGDEHELVNADLKLRIEELEDITGRQRAALRRLEGDLRRAQREKAFVDRQINDALARYDSQYLSQNLDIERQLAALERERLDLERLRRLPEVIEQNVASAHVLAVEEKALKEALKGARSEAQQDSRNLERLRTLFLDCLVRAKLAGFNRNDIVTFEAPDFFPRVATAGEQDMVFTSFSNLSSGGKKTLFKCCFAIALHRLAALENAPLPKILMIDSPMKNISERENREQFEGFHDMLYDLATNELQDTQFVFIDKEYKTPSANFDLDEIYIRHMTPDQDDAPPLIRYYRGK</sequence>
<dbReference type="InterPro" id="IPR027417">
    <property type="entry name" value="P-loop_NTPase"/>
</dbReference>
<reference evidence="6" key="2">
    <citation type="journal article" date="2019" name="Int. J. Syst. Evol. Microbiol.">
        <title>The Global Catalogue of Microorganisms (GCM) 10K type strain sequencing project: providing services to taxonomists for standard genome sequencing and annotation.</title>
        <authorList>
            <consortium name="The Broad Institute Genomics Platform"/>
            <consortium name="The Broad Institute Genome Sequencing Center for Infectious Disease"/>
            <person name="Wu L."/>
            <person name="Ma J."/>
        </authorList>
    </citation>
    <scope>NUCLEOTIDE SEQUENCE [LARGE SCALE GENOMIC DNA]</scope>
    <source>
        <strain evidence="6">CGMCC 1.18437</strain>
    </source>
</reference>
<evidence type="ECO:0000313" key="3">
    <source>
        <dbReference type="EMBL" id="GHF58753.1"/>
    </source>
</evidence>
<dbReference type="Pfam" id="PF13476">
    <property type="entry name" value="AAA_23"/>
    <property type="match status" value="1"/>
</dbReference>
<protein>
    <recommendedName>
        <fullName evidence="2">Rad50/SbcC-type AAA domain-containing protein</fullName>
    </recommendedName>
</protein>
<dbReference type="Gene3D" id="3.40.50.300">
    <property type="entry name" value="P-loop containing nucleotide triphosphate hydrolases"/>
    <property type="match status" value="2"/>
</dbReference>
<evidence type="ECO:0000313" key="6">
    <source>
        <dbReference type="Proteomes" id="UP000619376"/>
    </source>
</evidence>
<evidence type="ECO:0000259" key="2">
    <source>
        <dbReference type="Pfam" id="PF13476"/>
    </source>
</evidence>
<keyword evidence="6" id="KW-1185">Reference proteome</keyword>
<dbReference type="SUPFAM" id="SSF52540">
    <property type="entry name" value="P-loop containing nucleoside triphosphate hydrolases"/>
    <property type="match status" value="1"/>
</dbReference>
<dbReference type="EMBL" id="BNAJ01000012">
    <property type="protein sequence ID" value="GHF58753.1"/>
    <property type="molecule type" value="Genomic_DNA"/>
</dbReference>
<evidence type="ECO:0000313" key="5">
    <source>
        <dbReference type="Proteomes" id="UP000539473"/>
    </source>
</evidence>
<organism evidence="4 5">
    <name type="scientific">Deinococcus metalli</name>
    <dbReference type="NCBI Taxonomy" id="1141878"/>
    <lineage>
        <taxon>Bacteria</taxon>
        <taxon>Thermotogati</taxon>
        <taxon>Deinococcota</taxon>
        <taxon>Deinococci</taxon>
        <taxon>Deinococcales</taxon>
        <taxon>Deinococcaceae</taxon>
        <taxon>Deinococcus</taxon>
    </lineage>
</organism>
<accession>A0A7W8KJZ0</accession>
<evidence type="ECO:0000256" key="1">
    <source>
        <dbReference type="SAM" id="Coils"/>
    </source>
</evidence>
<reference evidence="4 5" key="3">
    <citation type="submission" date="2020-08" db="EMBL/GenBank/DDBJ databases">
        <title>Genomic Encyclopedia of Type Strains, Phase IV (KMG-IV): sequencing the most valuable type-strain genomes for metagenomic binning, comparative biology and taxonomic classification.</title>
        <authorList>
            <person name="Goeker M."/>
        </authorList>
    </citation>
    <scope>NUCLEOTIDE SEQUENCE [LARGE SCALE GENOMIC DNA]</scope>
    <source>
        <strain evidence="4 5">DSM 27521</strain>
    </source>
</reference>